<dbReference type="EMBL" id="CAJVPU010049849">
    <property type="protein sequence ID" value="CAG8758227.1"/>
    <property type="molecule type" value="Genomic_DNA"/>
</dbReference>
<organism evidence="1 2">
    <name type="scientific">Dentiscutata heterogama</name>
    <dbReference type="NCBI Taxonomy" id="1316150"/>
    <lineage>
        <taxon>Eukaryota</taxon>
        <taxon>Fungi</taxon>
        <taxon>Fungi incertae sedis</taxon>
        <taxon>Mucoromycota</taxon>
        <taxon>Glomeromycotina</taxon>
        <taxon>Glomeromycetes</taxon>
        <taxon>Diversisporales</taxon>
        <taxon>Gigasporaceae</taxon>
        <taxon>Dentiscutata</taxon>
    </lineage>
</organism>
<evidence type="ECO:0000313" key="2">
    <source>
        <dbReference type="Proteomes" id="UP000789702"/>
    </source>
</evidence>
<protein>
    <submittedName>
        <fullName evidence="1">1813_t:CDS:1</fullName>
    </submittedName>
</protein>
<sequence>NNVFHFDYYTSVDICNSTFASTSQTADFKTTVQIIKAVSGTRPKLSRAMPVREDGTVEKPPEEKSFLQKY</sequence>
<accession>A0ACA9QT87</accession>
<name>A0ACA9QT87_9GLOM</name>
<feature type="non-terminal residue" evidence="1">
    <location>
        <position position="70"/>
    </location>
</feature>
<reference evidence="1" key="1">
    <citation type="submission" date="2021-06" db="EMBL/GenBank/DDBJ databases">
        <authorList>
            <person name="Kallberg Y."/>
            <person name="Tangrot J."/>
            <person name="Rosling A."/>
        </authorList>
    </citation>
    <scope>NUCLEOTIDE SEQUENCE</scope>
    <source>
        <strain evidence="1">IL203A</strain>
    </source>
</reference>
<dbReference type="Proteomes" id="UP000789702">
    <property type="component" value="Unassembled WGS sequence"/>
</dbReference>
<gene>
    <name evidence="1" type="ORF">DHETER_LOCUS15092</name>
</gene>
<keyword evidence="2" id="KW-1185">Reference proteome</keyword>
<comment type="caution">
    <text evidence="1">The sequence shown here is derived from an EMBL/GenBank/DDBJ whole genome shotgun (WGS) entry which is preliminary data.</text>
</comment>
<evidence type="ECO:0000313" key="1">
    <source>
        <dbReference type="EMBL" id="CAG8758227.1"/>
    </source>
</evidence>
<proteinExistence type="predicted"/>
<feature type="non-terminal residue" evidence="1">
    <location>
        <position position="1"/>
    </location>
</feature>